<keyword evidence="2" id="KW-1003">Cell membrane</keyword>
<dbReference type="Proteomes" id="UP000787672">
    <property type="component" value="Unassembled WGS sequence"/>
</dbReference>
<dbReference type="PANTHER" id="PTHR33545:SF10">
    <property type="entry name" value="UPF0750 MEMBRANE PROTEIN YPJC"/>
    <property type="match status" value="1"/>
</dbReference>
<name>A0ABS6F9D5_9FIRM</name>
<feature type="transmembrane region" description="Helical" evidence="6">
    <location>
        <begin position="85"/>
        <end position="103"/>
    </location>
</feature>
<keyword evidence="8" id="KW-1185">Reference proteome</keyword>
<evidence type="ECO:0000256" key="3">
    <source>
        <dbReference type="ARBA" id="ARBA00022692"/>
    </source>
</evidence>
<feature type="transmembrane region" description="Helical" evidence="6">
    <location>
        <begin position="20"/>
        <end position="37"/>
    </location>
</feature>
<feature type="transmembrane region" description="Helical" evidence="6">
    <location>
        <begin position="118"/>
        <end position="139"/>
    </location>
</feature>
<proteinExistence type="predicted"/>
<dbReference type="EMBL" id="JAHLQN010000001">
    <property type="protein sequence ID" value="MBU5625975.1"/>
    <property type="molecule type" value="Genomic_DNA"/>
</dbReference>
<keyword evidence="3 6" id="KW-0812">Transmembrane</keyword>
<evidence type="ECO:0000256" key="4">
    <source>
        <dbReference type="ARBA" id="ARBA00022989"/>
    </source>
</evidence>
<comment type="caution">
    <text evidence="7">The sequence shown here is derived from an EMBL/GenBank/DDBJ whole genome shotgun (WGS) entry which is preliminary data.</text>
</comment>
<gene>
    <name evidence="7" type="ORF">KQI82_03350</name>
</gene>
<dbReference type="PANTHER" id="PTHR33545">
    <property type="entry name" value="UPF0750 MEMBRANE PROTEIN YITT-RELATED"/>
    <property type="match status" value="1"/>
</dbReference>
<accession>A0ABS6F9D5</accession>
<evidence type="ECO:0000256" key="5">
    <source>
        <dbReference type="ARBA" id="ARBA00023136"/>
    </source>
</evidence>
<feature type="transmembrane region" description="Helical" evidence="6">
    <location>
        <begin position="160"/>
        <end position="178"/>
    </location>
</feature>
<dbReference type="Pfam" id="PF02588">
    <property type="entry name" value="YitT_membrane"/>
    <property type="match status" value="1"/>
</dbReference>
<comment type="subcellular location">
    <subcellularLocation>
        <location evidence="1">Cell membrane</location>
        <topology evidence="1">Multi-pass membrane protein</topology>
    </subcellularLocation>
</comment>
<dbReference type="InterPro" id="IPR003740">
    <property type="entry name" value="YitT"/>
</dbReference>
<feature type="transmembrane region" description="Helical" evidence="6">
    <location>
        <begin position="57"/>
        <end position="78"/>
    </location>
</feature>
<protein>
    <submittedName>
        <fullName evidence="7">YitT family protein</fullName>
    </submittedName>
</protein>
<keyword evidence="5 6" id="KW-0472">Membrane</keyword>
<evidence type="ECO:0000256" key="6">
    <source>
        <dbReference type="SAM" id="Phobius"/>
    </source>
</evidence>
<keyword evidence="4 6" id="KW-1133">Transmembrane helix</keyword>
<evidence type="ECO:0000313" key="8">
    <source>
        <dbReference type="Proteomes" id="UP000787672"/>
    </source>
</evidence>
<organism evidence="7 8">
    <name type="scientific">Dysosmobacter acutus</name>
    <dbReference type="NCBI Taxonomy" id="2841504"/>
    <lineage>
        <taxon>Bacteria</taxon>
        <taxon>Bacillati</taxon>
        <taxon>Bacillota</taxon>
        <taxon>Clostridia</taxon>
        <taxon>Eubacteriales</taxon>
        <taxon>Oscillospiraceae</taxon>
        <taxon>Dysosmobacter</taxon>
    </lineage>
</organism>
<evidence type="ECO:0000313" key="7">
    <source>
        <dbReference type="EMBL" id="MBU5625975.1"/>
    </source>
</evidence>
<evidence type="ECO:0000256" key="2">
    <source>
        <dbReference type="ARBA" id="ARBA00022475"/>
    </source>
</evidence>
<evidence type="ECO:0000256" key="1">
    <source>
        <dbReference type="ARBA" id="ARBA00004651"/>
    </source>
</evidence>
<dbReference type="InterPro" id="IPR051461">
    <property type="entry name" value="UPF0750_membrane"/>
</dbReference>
<sequence>MRRLYLKGFVNLQIKCRNCVVALIGSGILAFGLYHVHSFAGVTEGGVLGMTLLLHHWLHLSPAVSGLVMNLTCYLLGWRLLGRTFILYSLVAGGGFSLFYAVFERFPPLWPGLAEMPLAAAVVGALFVGVGVGLSVRAGGAPGGDDALAMSISHLTGWSIQRVYLISDLVVLALSLSYIPFARLSYSLLTVVLSGQLIGLVQRVRLPGLAPEAQQE</sequence>
<reference evidence="7 8" key="1">
    <citation type="submission" date="2021-06" db="EMBL/GenBank/DDBJ databases">
        <authorList>
            <person name="Sun Q."/>
            <person name="Li D."/>
        </authorList>
    </citation>
    <scope>NUCLEOTIDE SEQUENCE [LARGE SCALE GENOMIC DNA]</scope>
    <source>
        <strain evidence="7 8">MSJ-2</strain>
    </source>
</reference>